<sequence length="121" mass="14484">MLKKGLLEEVKKDREMILNKERTVNGYRIINRFLELIPNNHEYLVAIDEKDESLHFSYQRIGKLSNIEDVEERDFEDDETLDRIIDITRFKGEPLSIKFIYGKDEETNDYGYIDYKIIVGY</sequence>
<dbReference type="RefSeq" id="WP_003369200.1">
    <property type="nucleotide sequence ID" value="NZ_JACBBA010000001.1"/>
</dbReference>
<accession>A0A6B4JJ30</accession>
<reference evidence="1 2" key="1">
    <citation type="submission" date="2019-04" db="EMBL/GenBank/DDBJ databases">
        <title>Genome sequencing of Clostridium botulinum Groups I-IV and Clostridium butyricum.</title>
        <authorList>
            <person name="Brunt J."/>
            <person name="Van Vliet A.H.M."/>
            <person name="Stringer S.C."/>
            <person name="Carter A.T."/>
            <person name="Peck M.W."/>
        </authorList>
    </citation>
    <scope>NUCLEOTIDE SEQUENCE [LARGE SCALE GENOMIC DNA]</scope>
    <source>
        <strain evidence="1 2">BL81</strain>
    </source>
</reference>
<comment type="caution">
    <text evidence="1">The sequence shown here is derived from an EMBL/GenBank/DDBJ whole genome shotgun (WGS) entry which is preliminary data.</text>
</comment>
<protein>
    <submittedName>
        <fullName evidence="1">Uncharacterized protein</fullName>
    </submittedName>
</protein>
<dbReference type="AlphaFoldDB" id="A0A6B4JJ30"/>
<dbReference type="Proteomes" id="UP000486903">
    <property type="component" value="Unassembled WGS sequence"/>
</dbReference>
<name>A0A6B4JJ30_CLOBO</name>
<proteinExistence type="predicted"/>
<gene>
    <name evidence="1" type="ORF">FDG31_00630</name>
</gene>
<evidence type="ECO:0000313" key="1">
    <source>
        <dbReference type="EMBL" id="NFV24688.1"/>
    </source>
</evidence>
<organism evidence="1 2">
    <name type="scientific">Clostridium botulinum</name>
    <dbReference type="NCBI Taxonomy" id="1491"/>
    <lineage>
        <taxon>Bacteria</taxon>
        <taxon>Bacillati</taxon>
        <taxon>Bacillota</taxon>
        <taxon>Clostridia</taxon>
        <taxon>Eubacteriales</taxon>
        <taxon>Clostridiaceae</taxon>
        <taxon>Clostridium</taxon>
    </lineage>
</organism>
<dbReference type="EMBL" id="SXFB01000001">
    <property type="protein sequence ID" value="NFV24688.1"/>
    <property type="molecule type" value="Genomic_DNA"/>
</dbReference>
<evidence type="ECO:0000313" key="2">
    <source>
        <dbReference type="Proteomes" id="UP000486903"/>
    </source>
</evidence>